<gene>
    <name evidence="1" type="ORF">SAMN04488065_1637</name>
</gene>
<dbReference type="Proteomes" id="UP000236755">
    <property type="component" value="Unassembled WGS sequence"/>
</dbReference>
<dbReference type="RefSeq" id="WP_092633777.1">
    <property type="nucleotide sequence ID" value="NZ_FNQT01000002.1"/>
</dbReference>
<dbReference type="AlphaFoldDB" id="A0A1H3Y3A5"/>
<reference evidence="1 2" key="1">
    <citation type="submission" date="2016-10" db="EMBL/GenBank/DDBJ databases">
        <authorList>
            <person name="de Groot N.N."/>
        </authorList>
    </citation>
    <scope>NUCLEOTIDE SEQUENCE [LARGE SCALE GENOMIC DNA]</scope>
    <source>
        <strain evidence="1 2">CGMCC 1.8712</strain>
    </source>
</reference>
<sequence>MNAAYVFRVTFELDASGVAADPDTFETVVRKPAAEPDTDDWRFFEAACWRGEASDEAHLRSLAEDWLGVPVRDVTFSELRADEAYLDALRDAIAESDAFDDTPQQVLHAHLGSSIRVES</sequence>
<dbReference type="NCBIfam" id="NF033910">
    <property type="entry name" value="LWR_salt"/>
    <property type="match status" value="1"/>
</dbReference>
<evidence type="ECO:0000313" key="1">
    <source>
        <dbReference type="EMBL" id="SEA06096.1"/>
    </source>
</evidence>
<evidence type="ECO:0000313" key="2">
    <source>
        <dbReference type="Proteomes" id="UP000236755"/>
    </source>
</evidence>
<dbReference type="EMBL" id="FNQT01000002">
    <property type="protein sequence ID" value="SEA06096.1"/>
    <property type="molecule type" value="Genomic_DNA"/>
</dbReference>
<organism evidence="1 2">
    <name type="scientific">Haloplanus vescus</name>
    <dbReference type="NCBI Taxonomy" id="555874"/>
    <lineage>
        <taxon>Archaea</taxon>
        <taxon>Methanobacteriati</taxon>
        <taxon>Methanobacteriota</taxon>
        <taxon>Stenosarchaea group</taxon>
        <taxon>Halobacteria</taxon>
        <taxon>Halobacteriales</taxon>
        <taxon>Haloferacaceae</taxon>
        <taxon>Haloplanus</taxon>
    </lineage>
</organism>
<keyword evidence="2" id="KW-1185">Reference proteome</keyword>
<dbReference type="STRING" id="555874.SAMN04488065_1637"/>
<dbReference type="OrthoDB" id="202660at2157"/>
<evidence type="ECO:0008006" key="3">
    <source>
        <dbReference type="Google" id="ProtNLM"/>
    </source>
</evidence>
<dbReference type="InterPro" id="IPR049798">
    <property type="entry name" value="LWR_salt"/>
</dbReference>
<name>A0A1H3Y3A5_9EURY</name>
<accession>A0A1H3Y3A5</accession>
<protein>
    <recommendedName>
        <fullName evidence="3">LWR-salt protein</fullName>
    </recommendedName>
</protein>
<proteinExistence type="predicted"/>
<dbReference type="Pfam" id="PF26423">
    <property type="entry name" value="LWR_salt"/>
    <property type="match status" value="1"/>
</dbReference>